<feature type="non-terminal residue" evidence="3">
    <location>
        <position position="1"/>
    </location>
</feature>
<evidence type="ECO:0000256" key="2">
    <source>
        <dbReference type="SAM" id="Phobius"/>
    </source>
</evidence>
<keyword evidence="2" id="KW-1133">Transmembrane helix</keyword>
<dbReference type="InterPro" id="IPR004156">
    <property type="entry name" value="OATP"/>
</dbReference>
<keyword evidence="1" id="KW-1015">Disulfide bond</keyword>
<feature type="non-terminal residue" evidence="3">
    <location>
        <position position="160"/>
    </location>
</feature>
<dbReference type="EnsemblMetazoa" id="CapteT39378">
    <property type="protein sequence ID" value="CapteP39378"/>
    <property type="gene ID" value="CapteG39378"/>
</dbReference>
<name>R7TQS2_CAPTE</name>
<dbReference type="HOGENOM" id="CLU_1656497_0_0_1"/>
<reference evidence="3 5" key="2">
    <citation type="journal article" date="2013" name="Nature">
        <title>Insights into bilaterian evolution from three spiralian genomes.</title>
        <authorList>
            <person name="Simakov O."/>
            <person name="Marletaz F."/>
            <person name="Cho S.J."/>
            <person name="Edsinger-Gonzales E."/>
            <person name="Havlak P."/>
            <person name="Hellsten U."/>
            <person name="Kuo D.H."/>
            <person name="Larsson T."/>
            <person name="Lv J."/>
            <person name="Arendt D."/>
            <person name="Savage R."/>
            <person name="Osoegawa K."/>
            <person name="de Jong P."/>
            <person name="Grimwood J."/>
            <person name="Chapman J.A."/>
            <person name="Shapiro H."/>
            <person name="Aerts A."/>
            <person name="Otillar R.P."/>
            <person name="Terry A.Y."/>
            <person name="Boore J.L."/>
            <person name="Grigoriev I.V."/>
            <person name="Lindberg D.R."/>
            <person name="Seaver E.C."/>
            <person name="Weisblat D.A."/>
            <person name="Putnam N.H."/>
            <person name="Rokhsar D.S."/>
        </authorList>
    </citation>
    <scope>NUCLEOTIDE SEQUENCE</scope>
    <source>
        <strain evidence="3 5">I ESC-2004</strain>
    </source>
</reference>
<dbReference type="AlphaFoldDB" id="R7TQS2"/>
<dbReference type="GO" id="GO:0016323">
    <property type="term" value="C:basolateral plasma membrane"/>
    <property type="evidence" value="ECO:0007669"/>
    <property type="project" value="TreeGrafter"/>
</dbReference>
<gene>
    <name evidence="3" type="ORF">CAPTEDRAFT_39378</name>
</gene>
<protein>
    <submittedName>
        <fullName evidence="3 4">Uncharacterized protein</fullName>
    </submittedName>
</protein>
<dbReference type="Gene3D" id="1.20.1250.20">
    <property type="entry name" value="MFS general substrate transporter like domains"/>
    <property type="match status" value="1"/>
</dbReference>
<sequence>AVLGDIQRRFSTTQIRSEFIIGVEKIGFIITLIFTAYYGRNLHKPLSIFWGCVLCSLGAVVCCLPHFVCDEVKPGDVHNATSSMMRYLDAGLCQSGRNLSYTFSHNQCDQILLVTDESKAFSLLCAGKFLIGVGTAAYVTLGVVYISESASDDVMPLLLG</sequence>
<evidence type="ECO:0000313" key="5">
    <source>
        <dbReference type="Proteomes" id="UP000014760"/>
    </source>
</evidence>
<keyword evidence="2" id="KW-0812">Transmembrane</keyword>
<keyword evidence="2" id="KW-0472">Membrane</keyword>
<dbReference type="EMBL" id="KB309773">
    <property type="protein sequence ID" value="ELT93375.1"/>
    <property type="molecule type" value="Genomic_DNA"/>
</dbReference>
<dbReference type="Pfam" id="PF03137">
    <property type="entry name" value="OATP"/>
    <property type="match status" value="1"/>
</dbReference>
<dbReference type="EMBL" id="AMQN01002650">
    <property type="status" value="NOT_ANNOTATED_CDS"/>
    <property type="molecule type" value="Genomic_DNA"/>
</dbReference>
<feature type="transmembrane region" description="Helical" evidence="2">
    <location>
        <begin position="19"/>
        <end position="39"/>
    </location>
</feature>
<reference evidence="5" key="1">
    <citation type="submission" date="2012-12" db="EMBL/GenBank/DDBJ databases">
        <authorList>
            <person name="Hellsten U."/>
            <person name="Grimwood J."/>
            <person name="Chapman J.A."/>
            <person name="Shapiro H."/>
            <person name="Aerts A."/>
            <person name="Otillar R.P."/>
            <person name="Terry A.Y."/>
            <person name="Boore J.L."/>
            <person name="Simakov O."/>
            <person name="Marletaz F."/>
            <person name="Cho S.-J."/>
            <person name="Edsinger-Gonzales E."/>
            <person name="Havlak P."/>
            <person name="Kuo D.-H."/>
            <person name="Larsson T."/>
            <person name="Lv J."/>
            <person name="Arendt D."/>
            <person name="Savage R."/>
            <person name="Osoegawa K."/>
            <person name="de Jong P."/>
            <person name="Lindberg D.R."/>
            <person name="Seaver E.C."/>
            <person name="Weisblat D.A."/>
            <person name="Putnam N.H."/>
            <person name="Grigoriev I.V."/>
            <person name="Rokhsar D.S."/>
        </authorList>
    </citation>
    <scope>NUCLEOTIDE SEQUENCE</scope>
    <source>
        <strain evidence="5">I ESC-2004</strain>
    </source>
</reference>
<keyword evidence="5" id="KW-1185">Reference proteome</keyword>
<proteinExistence type="predicted"/>
<dbReference type="InterPro" id="IPR036259">
    <property type="entry name" value="MFS_trans_sf"/>
</dbReference>
<feature type="transmembrane region" description="Helical" evidence="2">
    <location>
        <begin position="120"/>
        <end position="146"/>
    </location>
</feature>
<organism evidence="3">
    <name type="scientific">Capitella teleta</name>
    <name type="common">Polychaete worm</name>
    <dbReference type="NCBI Taxonomy" id="283909"/>
    <lineage>
        <taxon>Eukaryota</taxon>
        <taxon>Metazoa</taxon>
        <taxon>Spiralia</taxon>
        <taxon>Lophotrochozoa</taxon>
        <taxon>Annelida</taxon>
        <taxon>Polychaeta</taxon>
        <taxon>Sedentaria</taxon>
        <taxon>Scolecida</taxon>
        <taxon>Capitellidae</taxon>
        <taxon>Capitella</taxon>
    </lineage>
</organism>
<dbReference type="GO" id="GO:0015347">
    <property type="term" value="F:sodium-independent organic anion transmembrane transporter activity"/>
    <property type="evidence" value="ECO:0007669"/>
    <property type="project" value="TreeGrafter"/>
</dbReference>
<evidence type="ECO:0000313" key="4">
    <source>
        <dbReference type="EnsemblMetazoa" id="CapteP39378"/>
    </source>
</evidence>
<reference evidence="4" key="3">
    <citation type="submission" date="2015-06" db="UniProtKB">
        <authorList>
            <consortium name="EnsemblMetazoa"/>
        </authorList>
    </citation>
    <scope>IDENTIFICATION</scope>
</reference>
<dbReference type="SUPFAM" id="SSF103473">
    <property type="entry name" value="MFS general substrate transporter"/>
    <property type="match status" value="1"/>
</dbReference>
<dbReference type="PANTHER" id="PTHR11388:SF142">
    <property type="entry name" value="SOLUTE CARRIER ORGANIC ANION TRANSPORTER FAMILY MEMBER 5A1"/>
    <property type="match status" value="1"/>
</dbReference>
<dbReference type="OMA" id="AISERYE"/>
<accession>R7TQS2</accession>
<feature type="transmembrane region" description="Helical" evidence="2">
    <location>
        <begin position="46"/>
        <end position="68"/>
    </location>
</feature>
<dbReference type="Proteomes" id="UP000014760">
    <property type="component" value="Unassembled WGS sequence"/>
</dbReference>
<evidence type="ECO:0000256" key="1">
    <source>
        <dbReference type="ARBA" id="ARBA00023157"/>
    </source>
</evidence>
<dbReference type="GO" id="GO:0043252">
    <property type="term" value="P:sodium-independent organic anion transport"/>
    <property type="evidence" value="ECO:0007669"/>
    <property type="project" value="TreeGrafter"/>
</dbReference>
<dbReference type="PANTHER" id="PTHR11388">
    <property type="entry name" value="ORGANIC ANION TRANSPORTER"/>
    <property type="match status" value="1"/>
</dbReference>
<evidence type="ECO:0000313" key="3">
    <source>
        <dbReference type="EMBL" id="ELT93375.1"/>
    </source>
</evidence>